<evidence type="ECO:0000256" key="1">
    <source>
        <dbReference type="ARBA" id="ARBA00004173"/>
    </source>
</evidence>
<dbReference type="EMBL" id="JAFBMS010000053">
    <property type="protein sequence ID" value="KAG9339536.1"/>
    <property type="molecule type" value="Genomic_DNA"/>
</dbReference>
<protein>
    <recommendedName>
        <fullName evidence="4">RAP domain-containing protein</fullName>
    </recommendedName>
</protein>
<feature type="domain" description="RAP" evidence="4">
    <location>
        <begin position="550"/>
        <end position="608"/>
    </location>
</feature>
<keyword evidence="3" id="KW-0175">Coiled coil</keyword>
<comment type="caution">
    <text evidence="5">The sequence shown here is derived from an EMBL/GenBank/DDBJ whole genome shotgun (WGS) entry which is preliminary data.</text>
</comment>
<dbReference type="Pfam" id="PF06743">
    <property type="entry name" value="FAST_1"/>
    <property type="match status" value="1"/>
</dbReference>
<feature type="coiled-coil region" evidence="3">
    <location>
        <begin position="67"/>
        <end position="94"/>
    </location>
</feature>
<dbReference type="Pfam" id="PF08373">
    <property type="entry name" value="RAP"/>
    <property type="match status" value="1"/>
</dbReference>
<dbReference type="InterPro" id="IPR013584">
    <property type="entry name" value="RAP"/>
</dbReference>
<dbReference type="Pfam" id="PF08368">
    <property type="entry name" value="FAST_2"/>
    <property type="match status" value="1"/>
</dbReference>
<dbReference type="AlphaFoldDB" id="A0A8T2NIJ4"/>
<dbReference type="GO" id="GO:0000963">
    <property type="term" value="P:mitochondrial RNA processing"/>
    <property type="evidence" value="ECO:0007669"/>
    <property type="project" value="TreeGrafter"/>
</dbReference>
<dbReference type="GO" id="GO:0005759">
    <property type="term" value="C:mitochondrial matrix"/>
    <property type="evidence" value="ECO:0007669"/>
    <property type="project" value="TreeGrafter"/>
</dbReference>
<accession>A0A8T2NIJ4</accession>
<gene>
    <name evidence="5" type="ORF">JZ751_023679</name>
</gene>
<keyword evidence="2" id="KW-0496">Mitochondrion</keyword>
<evidence type="ECO:0000313" key="5">
    <source>
        <dbReference type="EMBL" id="KAG9339536.1"/>
    </source>
</evidence>
<dbReference type="InterPro" id="IPR050870">
    <property type="entry name" value="FAST_kinase"/>
</dbReference>
<keyword evidence="6" id="KW-1185">Reference proteome</keyword>
<proteinExistence type="predicted"/>
<dbReference type="OrthoDB" id="9985850at2759"/>
<dbReference type="PANTHER" id="PTHR21228:SF9">
    <property type="entry name" value="FAST KINASE DOMAIN-CONTAINING PROTEIN 3, MITOCHONDRIAL"/>
    <property type="match status" value="1"/>
</dbReference>
<dbReference type="GO" id="GO:0035770">
    <property type="term" value="C:ribonucleoprotein granule"/>
    <property type="evidence" value="ECO:0007669"/>
    <property type="project" value="TreeGrafter"/>
</dbReference>
<name>A0A8T2NIJ4_9TELE</name>
<comment type="subcellular location">
    <subcellularLocation>
        <location evidence="1">Mitochondrion</location>
    </subcellularLocation>
</comment>
<dbReference type="InterPro" id="IPR010622">
    <property type="entry name" value="FAST_Leu-rich"/>
</dbReference>
<dbReference type="GO" id="GO:0044528">
    <property type="term" value="P:regulation of mitochondrial mRNA stability"/>
    <property type="evidence" value="ECO:0007669"/>
    <property type="project" value="InterPro"/>
</dbReference>
<dbReference type="PANTHER" id="PTHR21228">
    <property type="entry name" value="FAST LEU-RICH DOMAIN-CONTAINING"/>
    <property type="match status" value="1"/>
</dbReference>
<evidence type="ECO:0000313" key="6">
    <source>
        <dbReference type="Proteomes" id="UP000824540"/>
    </source>
</evidence>
<dbReference type="PROSITE" id="PS51286">
    <property type="entry name" value="RAP"/>
    <property type="match status" value="1"/>
</dbReference>
<evidence type="ECO:0000256" key="2">
    <source>
        <dbReference type="ARBA" id="ARBA00023128"/>
    </source>
</evidence>
<sequence>MKSIACISSSVRTACLVKLNSSALMRGAFQKYTSPLRNQNPIQTDPCRVTLNQQCVNVRSFRAEPEKRAVAHQVKNEENDYEDLTVQLERSLVQKEMVPVTTSFSGLKEPQKLEVLHVLSSHLKDSNKSISNKSIDSIVILLGECINRGVDPLNSVILAFKEELQEHLVNGEMTVSQLCRFGEVVYNLDCRNSELLTLIVSTLHLMIDSDLTSSEAAQMYAFLSLIGNPRQSQGLLTKLHRHTERLVHRLQAGAVIEILHSLTILQQNKAIGLALKLSKRATRFVSSFQDKDLIKVLGAFKYYGQYDQSFVAAMEKYVPGRVLVADPELVSAVAEYCLQVRCRSEPILEAVAEGFVFNGENYSTSQISRLVVALGRLNYLPECSPQMFTKLEGVLSSRFSQFQARHLLEMLHACIHLQRFPLNFMPKVFNNYFLLRLEAEEKGLDRTVLGQLNQLSLSTTLECFSYQGPSLPYRYRVKKFSSLENSFESPMDRHLFSKVKGPLKELLGEPNYFMTSVFTQNGYTVDVEMSLDENGFIIPLSHWEQTHTRMALFVDGPERFCMNTQHLLGKEATKRRHLQQLGYEVVQVPYFEFEKLKMQKEKVQYLHQKIFPKTLGLQRRNLRHQEAGETEYKSDGTVQKDI</sequence>
<dbReference type="GO" id="GO:0003723">
    <property type="term" value="F:RNA binding"/>
    <property type="evidence" value="ECO:0007669"/>
    <property type="project" value="TreeGrafter"/>
</dbReference>
<dbReference type="Proteomes" id="UP000824540">
    <property type="component" value="Unassembled WGS sequence"/>
</dbReference>
<evidence type="ECO:0000256" key="3">
    <source>
        <dbReference type="SAM" id="Coils"/>
    </source>
</evidence>
<dbReference type="InterPro" id="IPR013579">
    <property type="entry name" value="FAST_2"/>
</dbReference>
<reference evidence="5" key="1">
    <citation type="thesis" date="2021" institute="BYU ScholarsArchive" country="Provo, UT, USA">
        <title>Applications of and Algorithms for Genome Assembly and Genomic Analyses with an Emphasis on Marine Teleosts.</title>
        <authorList>
            <person name="Pickett B.D."/>
        </authorList>
    </citation>
    <scope>NUCLEOTIDE SEQUENCE</scope>
    <source>
        <strain evidence="5">HI-2016</strain>
    </source>
</reference>
<organism evidence="5 6">
    <name type="scientific">Albula glossodonta</name>
    <name type="common">roundjaw bonefish</name>
    <dbReference type="NCBI Taxonomy" id="121402"/>
    <lineage>
        <taxon>Eukaryota</taxon>
        <taxon>Metazoa</taxon>
        <taxon>Chordata</taxon>
        <taxon>Craniata</taxon>
        <taxon>Vertebrata</taxon>
        <taxon>Euteleostomi</taxon>
        <taxon>Actinopterygii</taxon>
        <taxon>Neopterygii</taxon>
        <taxon>Teleostei</taxon>
        <taxon>Albuliformes</taxon>
        <taxon>Albulidae</taxon>
        <taxon>Albula</taxon>
    </lineage>
</organism>
<dbReference type="SMART" id="SM00952">
    <property type="entry name" value="RAP"/>
    <property type="match status" value="1"/>
</dbReference>
<evidence type="ECO:0000259" key="4">
    <source>
        <dbReference type="PROSITE" id="PS51286"/>
    </source>
</evidence>